<evidence type="ECO:0000313" key="17">
    <source>
        <dbReference type="Proteomes" id="UP000821866"/>
    </source>
</evidence>
<dbReference type="SUPFAM" id="SSF57716">
    <property type="entry name" value="Glucocorticoid receptor-like (DNA-binding domain)"/>
    <property type="match status" value="2"/>
</dbReference>
<feature type="domain" description="THAP-type" evidence="15">
    <location>
        <begin position="1"/>
        <end position="109"/>
    </location>
</feature>
<evidence type="ECO:0000256" key="7">
    <source>
        <dbReference type="ARBA" id="ARBA00023054"/>
    </source>
</evidence>
<accession>A0A9J6DJQ2</accession>
<keyword evidence="17" id="KW-1185">Reference proteome</keyword>
<keyword evidence="9" id="KW-0804">Transcription</keyword>
<sequence length="528" mass="59170">MGKCFVPQCNSGYKSCKKKFSLFKPPADAEKLAAWRRAIPRKDRVLTRKDLVCERHFAPHFVVKTWSAEYKGHILMQGYKSCREKFSLFSAPKEEERLKVWRHAIPRKDRVLQPTDHVCERHFEPHLVWKTWSAEYKGHVLMSVPERAELSKDAVPTKFPDCPVYLSKTTKSRKRPAERQPLQPVPPAKKKNAAPVMMELCEQPNDLHSPEHGECGSGPLFAAQPDESANFAGEREQSAPDLSTKAVSSPFGTLFDGPLEPCLPSKTWGFHTIEFGQSKSVVFSQSKCVKIAGEGASNSPHVDQPGATASCSSGVASFTSSLMAPRIVEIDASMNMKMMLLGKAVLEENIQHSGPISTVANVRDLLKHVEEIRLCAGGPSTLEYPDVEPKSAFVDMYDKWRHNSCQVILNTGTSVCQKCTSLSDTLRIHQKRKLVKKRKGKSQGLRTLPWQQNKNKIAALRRANNALKRSKSRLLKRFKNLFAELKQARQRIETLSEEELDVKLSQMNLPSGQLTAVKECISAALISE</sequence>
<dbReference type="PROSITE" id="PS50950">
    <property type="entry name" value="ZF_THAP"/>
    <property type="match status" value="1"/>
</dbReference>
<evidence type="ECO:0000256" key="14">
    <source>
        <dbReference type="SAM" id="MobiDB-lite"/>
    </source>
</evidence>
<organism evidence="16 17">
    <name type="scientific">Rhipicephalus microplus</name>
    <name type="common">Cattle tick</name>
    <name type="synonym">Boophilus microplus</name>
    <dbReference type="NCBI Taxonomy" id="6941"/>
    <lineage>
        <taxon>Eukaryota</taxon>
        <taxon>Metazoa</taxon>
        <taxon>Ecdysozoa</taxon>
        <taxon>Arthropoda</taxon>
        <taxon>Chelicerata</taxon>
        <taxon>Arachnida</taxon>
        <taxon>Acari</taxon>
        <taxon>Parasitiformes</taxon>
        <taxon>Ixodida</taxon>
        <taxon>Ixodoidea</taxon>
        <taxon>Ixodidae</taxon>
        <taxon>Rhipicephalinae</taxon>
        <taxon>Rhipicephalus</taxon>
        <taxon>Boophilus</taxon>
    </lineage>
</organism>
<comment type="subcellular location">
    <subcellularLocation>
        <location evidence="1">Nucleus</location>
        <location evidence="1">Nucleoplasm</location>
    </subcellularLocation>
</comment>
<proteinExistence type="inferred from homology"/>
<dbReference type="SMART" id="SM00692">
    <property type="entry name" value="DM3"/>
    <property type="match status" value="1"/>
</dbReference>
<dbReference type="GO" id="GO:0005654">
    <property type="term" value="C:nucleoplasm"/>
    <property type="evidence" value="ECO:0007669"/>
    <property type="project" value="UniProtKB-SubCell"/>
</dbReference>
<evidence type="ECO:0000256" key="5">
    <source>
        <dbReference type="ARBA" id="ARBA00022833"/>
    </source>
</evidence>
<comment type="similarity">
    <text evidence="2">Belongs to the THAP1 family.</text>
</comment>
<comment type="caution">
    <text evidence="16">The sequence shown here is derived from an EMBL/GenBank/DDBJ whole genome shotgun (WGS) entry which is preliminary data.</text>
</comment>
<dbReference type="InterPro" id="IPR006612">
    <property type="entry name" value="THAP_Znf"/>
</dbReference>
<gene>
    <name evidence="16" type="ORF">HPB51_023045</name>
</gene>
<keyword evidence="7 13" id="KW-0175">Coiled coil</keyword>
<dbReference type="Pfam" id="PF05485">
    <property type="entry name" value="THAP"/>
    <property type="match status" value="2"/>
</dbReference>
<evidence type="ECO:0000256" key="2">
    <source>
        <dbReference type="ARBA" id="ARBA00006177"/>
    </source>
</evidence>
<keyword evidence="5" id="KW-0862">Zinc</keyword>
<protein>
    <recommendedName>
        <fullName evidence="15">THAP-type domain-containing protein</fullName>
    </recommendedName>
</protein>
<dbReference type="GO" id="GO:0008270">
    <property type="term" value="F:zinc ion binding"/>
    <property type="evidence" value="ECO:0007669"/>
    <property type="project" value="UniProtKB-KW"/>
</dbReference>
<dbReference type="PANTHER" id="PTHR46600:SF1">
    <property type="entry name" value="THAP DOMAIN-CONTAINING PROTEIN 1"/>
    <property type="match status" value="1"/>
</dbReference>
<keyword evidence="6" id="KW-0805">Transcription regulation</keyword>
<dbReference type="PANTHER" id="PTHR46600">
    <property type="entry name" value="THAP DOMAIN-CONTAINING"/>
    <property type="match status" value="1"/>
</dbReference>
<evidence type="ECO:0000256" key="6">
    <source>
        <dbReference type="ARBA" id="ARBA00023015"/>
    </source>
</evidence>
<evidence type="ECO:0000256" key="12">
    <source>
        <dbReference type="PROSITE-ProRule" id="PRU00309"/>
    </source>
</evidence>
<dbReference type="EMBL" id="JABSTU010000009">
    <property type="protein sequence ID" value="KAH8022195.1"/>
    <property type="molecule type" value="Genomic_DNA"/>
</dbReference>
<feature type="region of interest" description="Disordered" evidence="14">
    <location>
        <begin position="170"/>
        <end position="191"/>
    </location>
</feature>
<evidence type="ECO:0000256" key="10">
    <source>
        <dbReference type="ARBA" id="ARBA00023242"/>
    </source>
</evidence>
<evidence type="ECO:0000256" key="13">
    <source>
        <dbReference type="SAM" id="Coils"/>
    </source>
</evidence>
<evidence type="ECO:0000256" key="1">
    <source>
        <dbReference type="ARBA" id="ARBA00004642"/>
    </source>
</evidence>
<keyword evidence="8 12" id="KW-0238">DNA-binding</keyword>
<evidence type="ECO:0000256" key="3">
    <source>
        <dbReference type="ARBA" id="ARBA00022723"/>
    </source>
</evidence>
<evidence type="ECO:0000313" key="16">
    <source>
        <dbReference type="EMBL" id="KAH8022195.1"/>
    </source>
</evidence>
<feature type="coiled-coil region" evidence="13">
    <location>
        <begin position="457"/>
        <end position="498"/>
    </location>
</feature>
<dbReference type="SMART" id="SM00980">
    <property type="entry name" value="THAP"/>
    <property type="match status" value="2"/>
</dbReference>
<keyword evidence="11" id="KW-0131">Cell cycle</keyword>
<reference evidence="16" key="2">
    <citation type="submission" date="2021-09" db="EMBL/GenBank/DDBJ databases">
        <authorList>
            <person name="Jia N."/>
            <person name="Wang J."/>
            <person name="Shi W."/>
            <person name="Du L."/>
            <person name="Sun Y."/>
            <person name="Zhan W."/>
            <person name="Jiang J."/>
            <person name="Wang Q."/>
            <person name="Zhang B."/>
            <person name="Ji P."/>
            <person name="Sakyi L.B."/>
            <person name="Cui X."/>
            <person name="Yuan T."/>
            <person name="Jiang B."/>
            <person name="Yang W."/>
            <person name="Lam T.T.-Y."/>
            <person name="Chang Q."/>
            <person name="Ding S."/>
            <person name="Wang X."/>
            <person name="Zhu J."/>
            <person name="Ruan X."/>
            <person name="Zhao L."/>
            <person name="Wei J."/>
            <person name="Que T."/>
            <person name="Du C."/>
            <person name="Cheng J."/>
            <person name="Dai P."/>
            <person name="Han X."/>
            <person name="Huang E."/>
            <person name="Gao Y."/>
            <person name="Liu J."/>
            <person name="Shao H."/>
            <person name="Ye R."/>
            <person name="Li L."/>
            <person name="Wei W."/>
            <person name="Wang X."/>
            <person name="Wang C."/>
            <person name="Huo Q."/>
            <person name="Li W."/>
            <person name="Guo W."/>
            <person name="Chen H."/>
            <person name="Chen S."/>
            <person name="Zhou L."/>
            <person name="Zhou L."/>
            <person name="Ni X."/>
            <person name="Tian J."/>
            <person name="Zhou Y."/>
            <person name="Sheng Y."/>
            <person name="Liu T."/>
            <person name="Pan Y."/>
            <person name="Xia L."/>
            <person name="Li J."/>
            <person name="Zhao F."/>
            <person name="Cao W."/>
        </authorList>
    </citation>
    <scope>NUCLEOTIDE SEQUENCE</scope>
    <source>
        <strain evidence="16">Rmic-2018</strain>
        <tissue evidence="16">Larvae</tissue>
    </source>
</reference>
<dbReference type="Proteomes" id="UP000821866">
    <property type="component" value="Chromosome 7"/>
</dbReference>
<evidence type="ECO:0000256" key="11">
    <source>
        <dbReference type="ARBA" id="ARBA00023306"/>
    </source>
</evidence>
<dbReference type="GO" id="GO:0043565">
    <property type="term" value="F:sequence-specific DNA binding"/>
    <property type="evidence" value="ECO:0007669"/>
    <property type="project" value="InterPro"/>
</dbReference>
<dbReference type="AlphaFoldDB" id="A0A9J6DJQ2"/>
<name>A0A9J6DJQ2_RHIMP</name>
<keyword evidence="3" id="KW-0479">Metal-binding</keyword>
<evidence type="ECO:0000256" key="4">
    <source>
        <dbReference type="ARBA" id="ARBA00022771"/>
    </source>
</evidence>
<keyword evidence="4 12" id="KW-0863">Zinc-finger</keyword>
<reference evidence="16" key="1">
    <citation type="journal article" date="2020" name="Cell">
        <title>Large-Scale Comparative Analyses of Tick Genomes Elucidate Their Genetic Diversity and Vector Capacities.</title>
        <authorList>
            <consortium name="Tick Genome and Microbiome Consortium (TIGMIC)"/>
            <person name="Jia N."/>
            <person name="Wang J."/>
            <person name="Shi W."/>
            <person name="Du L."/>
            <person name="Sun Y."/>
            <person name="Zhan W."/>
            <person name="Jiang J.F."/>
            <person name="Wang Q."/>
            <person name="Zhang B."/>
            <person name="Ji P."/>
            <person name="Bell-Sakyi L."/>
            <person name="Cui X.M."/>
            <person name="Yuan T.T."/>
            <person name="Jiang B.G."/>
            <person name="Yang W.F."/>
            <person name="Lam T.T."/>
            <person name="Chang Q.C."/>
            <person name="Ding S.J."/>
            <person name="Wang X.J."/>
            <person name="Zhu J.G."/>
            <person name="Ruan X.D."/>
            <person name="Zhao L."/>
            <person name="Wei J.T."/>
            <person name="Ye R.Z."/>
            <person name="Que T.C."/>
            <person name="Du C.H."/>
            <person name="Zhou Y.H."/>
            <person name="Cheng J.X."/>
            <person name="Dai P.F."/>
            <person name="Guo W.B."/>
            <person name="Han X.H."/>
            <person name="Huang E.J."/>
            <person name="Li L.F."/>
            <person name="Wei W."/>
            <person name="Gao Y.C."/>
            <person name="Liu J.Z."/>
            <person name="Shao H.Z."/>
            <person name="Wang X."/>
            <person name="Wang C.C."/>
            <person name="Yang T.C."/>
            <person name="Huo Q.B."/>
            <person name="Li W."/>
            <person name="Chen H.Y."/>
            <person name="Chen S.E."/>
            <person name="Zhou L.G."/>
            <person name="Ni X.B."/>
            <person name="Tian J.H."/>
            <person name="Sheng Y."/>
            <person name="Liu T."/>
            <person name="Pan Y.S."/>
            <person name="Xia L.Y."/>
            <person name="Li J."/>
            <person name="Zhao F."/>
            <person name="Cao W.C."/>
        </authorList>
    </citation>
    <scope>NUCLEOTIDE SEQUENCE</scope>
    <source>
        <strain evidence="16">Rmic-2018</strain>
    </source>
</reference>
<evidence type="ECO:0000259" key="15">
    <source>
        <dbReference type="PROSITE" id="PS50950"/>
    </source>
</evidence>
<evidence type="ECO:0000256" key="9">
    <source>
        <dbReference type="ARBA" id="ARBA00023163"/>
    </source>
</evidence>
<feature type="region of interest" description="Disordered" evidence="14">
    <location>
        <begin position="205"/>
        <end position="225"/>
    </location>
</feature>
<evidence type="ECO:0000256" key="8">
    <source>
        <dbReference type="ARBA" id="ARBA00023125"/>
    </source>
</evidence>
<keyword evidence="10" id="KW-0539">Nucleus</keyword>
<dbReference type="InterPro" id="IPR026516">
    <property type="entry name" value="THAP1/10"/>
</dbReference>